<dbReference type="SMART" id="SM00831">
    <property type="entry name" value="Cation_ATPase_N"/>
    <property type="match status" value="1"/>
</dbReference>
<evidence type="ECO:0000256" key="1">
    <source>
        <dbReference type="ARBA" id="ARBA00004141"/>
    </source>
</evidence>
<evidence type="ECO:0000256" key="2">
    <source>
        <dbReference type="ARBA" id="ARBA00008804"/>
    </source>
</evidence>
<dbReference type="Pfam" id="PF00122">
    <property type="entry name" value="E1-E2_ATPase"/>
    <property type="match status" value="1"/>
</dbReference>
<feature type="transmembrane region" description="Helical" evidence="12">
    <location>
        <begin position="247"/>
        <end position="268"/>
    </location>
</feature>
<dbReference type="Gene3D" id="3.40.50.1000">
    <property type="entry name" value="HAD superfamily/HAD-like"/>
    <property type="match status" value="1"/>
</dbReference>
<dbReference type="SFLD" id="SFLDS00003">
    <property type="entry name" value="Haloacid_Dehalogenase"/>
    <property type="match status" value="1"/>
</dbReference>
<feature type="transmembrane region" description="Helical" evidence="12">
    <location>
        <begin position="72"/>
        <end position="94"/>
    </location>
</feature>
<name>Q649F7_UNCAG</name>
<evidence type="ECO:0000256" key="6">
    <source>
        <dbReference type="ARBA" id="ARBA00022741"/>
    </source>
</evidence>
<evidence type="ECO:0000256" key="8">
    <source>
        <dbReference type="ARBA" id="ARBA00022842"/>
    </source>
</evidence>
<feature type="transmembrane region" description="Helical" evidence="12">
    <location>
        <begin position="637"/>
        <end position="658"/>
    </location>
</feature>
<dbReference type="SFLD" id="SFLDF00027">
    <property type="entry name" value="p-type_atpase"/>
    <property type="match status" value="1"/>
</dbReference>
<dbReference type="SFLD" id="SFLDG00002">
    <property type="entry name" value="C1.7:_P-type_atpase_like"/>
    <property type="match status" value="1"/>
</dbReference>
<feature type="transmembrane region" description="Helical" evidence="12">
    <location>
        <begin position="765"/>
        <end position="788"/>
    </location>
</feature>
<dbReference type="FunFam" id="2.70.150.10:FF:000042">
    <property type="entry name" value="Plasma membrane ATPase"/>
    <property type="match status" value="1"/>
</dbReference>
<dbReference type="NCBIfam" id="TIGR01494">
    <property type="entry name" value="ATPase_P-type"/>
    <property type="match status" value="2"/>
</dbReference>
<keyword evidence="7" id="KW-0067">ATP-binding</keyword>
<proteinExistence type="inferred from homology"/>
<dbReference type="PANTHER" id="PTHR42861">
    <property type="entry name" value="CALCIUM-TRANSPORTING ATPASE"/>
    <property type="match status" value="1"/>
</dbReference>
<dbReference type="Gene3D" id="3.40.1110.10">
    <property type="entry name" value="Calcium-transporting ATPase, cytoplasmic domain N"/>
    <property type="match status" value="1"/>
</dbReference>
<dbReference type="GO" id="GO:0046872">
    <property type="term" value="F:metal ion binding"/>
    <property type="evidence" value="ECO:0007669"/>
    <property type="project" value="UniProtKB-KW"/>
</dbReference>
<dbReference type="EMBL" id="AY714864">
    <property type="protein sequence ID" value="AAU83970.1"/>
    <property type="molecule type" value="Genomic_DNA"/>
</dbReference>
<dbReference type="InterPro" id="IPR001757">
    <property type="entry name" value="P_typ_ATPase"/>
</dbReference>
<keyword evidence="11 12" id="KW-0472">Membrane</keyword>
<feature type="transmembrane region" description="Helical" evidence="12">
    <location>
        <begin position="734"/>
        <end position="753"/>
    </location>
</feature>
<dbReference type="PRINTS" id="PR00119">
    <property type="entry name" value="CATATPASE"/>
</dbReference>
<dbReference type="GO" id="GO:0005524">
    <property type="term" value="F:ATP binding"/>
    <property type="evidence" value="ECO:0007669"/>
    <property type="project" value="UniProtKB-KW"/>
</dbReference>
<dbReference type="InterPro" id="IPR004014">
    <property type="entry name" value="ATPase_P-typ_cation-transptr_N"/>
</dbReference>
<sequence>MFRLLYYITYSKAVKMNSGITTEEAKSIDIEELLKKLAAEKKGLSASESKDRLQKYGYNEITEKKESLVLKLLSFFNGPIAWMIEAAAIISALIHNWLDFWVIFALLMVNAVVGFIQEKKADDAIDLLKQKLALQARVLRDGKWTDVPAKELVPGDIVHVKLGDIVPADIKLIKGEYLLADEAALTGESLPAEKHVSDVAYSGSVAKKGEMDALVVTTGMNTFFGKTAALVEDVKTQSHLQKVLAKIGNFLIILAVAMVLVTFVIAYIRGENLLEMLTLALVIIVASIPIAMPAVLSVSMAVGAINLSKKKAIVSHLAAIEEVAGMDILCSDKTGTITQNKLTLAEVVPFKGFTGKDVLLNASLACTEEGEDPIDMAILAKTKQVFPDDATANYNIIDFKPFDPVIKRAETIVESADGKRFRVAKGAPQVILSLASNKDSIQAKVNEGVDTLAAKGYRTLGVAWTSSEGDENWQFVGLIPLYDPPREDSKQTLDTAESMGIDVKMVTGDHEAIAKEVAQQVDLGTNILPAAKLLEIKSDSEAERLVEDADGFAQVFPEHKFHIVELLQKKQHIVGMTGDGVNDAPALKKADAGIAVAGATDAARSAADIVLTLPGLSVIIDAVKESRKIFQRMNSYAIYRIAETIALLFFITLSIIIFNFYPLTALMIVMLALLNDVPIMTIAYDNVHYHNKPEIWNMKAVLGMATVLGAIGVIFSFAFLFIGLNILHLTTEEIMSFMFLQLVIMGHLTIFLTRTRGHFWSIKPCGALLWSAVITKVLATLMVVYGLLVPAIGWQLTGIVWGYCLFYFVIVDFIKVPLFNKWG</sequence>
<evidence type="ECO:0000256" key="5">
    <source>
        <dbReference type="ARBA" id="ARBA00022723"/>
    </source>
</evidence>
<feature type="transmembrane region" description="Helical" evidence="12">
    <location>
        <begin position="696"/>
        <end position="722"/>
    </location>
</feature>
<accession>Q649F7</accession>
<dbReference type="AlphaFoldDB" id="Q649F7"/>
<dbReference type="InterPro" id="IPR059000">
    <property type="entry name" value="ATPase_P-type_domA"/>
</dbReference>
<dbReference type="GO" id="GO:0008553">
    <property type="term" value="F:P-type proton-exporting transporter activity"/>
    <property type="evidence" value="ECO:0007669"/>
    <property type="project" value="InterPro"/>
</dbReference>
<dbReference type="Pfam" id="PF00690">
    <property type="entry name" value="Cation_ATPase_N"/>
    <property type="match status" value="1"/>
</dbReference>
<keyword evidence="4 12" id="KW-0812">Transmembrane</keyword>
<dbReference type="PROSITE" id="PS00154">
    <property type="entry name" value="ATPASE_E1_E2"/>
    <property type="match status" value="1"/>
</dbReference>
<dbReference type="SUPFAM" id="SSF81665">
    <property type="entry name" value="Calcium ATPase, transmembrane domain M"/>
    <property type="match status" value="1"/>
</dbReference>
<dbReference type="InterPro" id="IPR023214">
    <property type="entry name" value="HAD_sf"/>
</dbReference>
<dbReference type="Gene3D" id="2.70.150.10">
    <property type="entry name" value="Calcium-transporting ATPase, cytoplasmic transduction domain A"/>
    <property type="match status" value="1"/>
</dbReference>
<dbReference type="SUPFAM" id="SSF56784">
    <property type="entry name" value="HAD-like"/>
    <property type="match status" value="1"/>
</dbReference>
<gene>
    <name evidence="14" type="ORF">GZ35B7_3</name>
</gene>
<evidence type="ECO:0000256" key="4">
    <source>
        <dbReference type="ARBA" id="ARBA00022692"/>
    </source>
</evidence>
<dbReference type="CDD" id="cd02076">
    <property type="entry name" value="P-type_ATPase_H"/>
    <property type="match status" value="1"/>
</dbReference>
<reference evidence="14" key="1">
    <citation type="journal article" date="2004" name="Science">
        <title>Reverse methanogenesis: testing the hypothesis with environmental genomics.</title>
        <authorList>
            <person name="Hallam S.J."/>
            <person name="Putnam N."/>
            <person name="Preston C.M."/>
            <person name="Detter J.C."/>
            <person name="Rokhsar D."/>
            <person name="Richardson P.M."/>
            <person name="DeLong E.F."/>
        </authorList>
    </citation>
    <scope>NUCLEOTIDE SEQUENCE</scope>
</reference>
<keyword evidence="6" id="KW-0547">Nucleotide-binding</keyword>
<evidence type="ECO:0000256" key="11">
    <source>
        <dbReference type="ARBA" id="ARBA00023136"/>
    </source>
</evidence>
<comment type="similarity">
    <text evidence="2">Belongs to the cation transport ATPase (P-type) (TC 3.A.3) family. Type IIIA subfamily.</text>
</comment>
<feature type="transmembrane region" description="Helical" evidence="12">
    <location>
        <begin position="664"/>
        <end position="684"/>
    </location>
</feature>
<evidence type="ECO:0000256" key="10">
    <source>
        <dbReference type="ARBA" id="ARBA00022989"/>
    </source>
</evidence>
<protein>
    <submittedName>
        <fullName evidence="14">H(+)-transporting ATPase</fullName>
    </submittedName>
</protein>
<keyword evidence="8" id="KW-0460">Magnesium</keyword>
<keyword evidence="3" id="KW-0597">Phosphoprotein</keyword>
<dbReference type="InterPro" id="IPR018303">
    <property type="entry name" value="ATPase_P-typ_P_site"/>
</dbReference>
<dbReference type="NCBIfam" id="TIGR01647">
    <property type="entry name" value="ATPase-IIIA_H"/>
    <property type="match status" value="1"/>
</dbReference>
<dbReference type="InterPro" id="IPR006534">
    <property type="entry name" value="P-type_ATPase_IIIA"/>
</dbReference>
<feature type="domain" description="Cation-transporting P-type ATPase N-terminal" evidence="13">
    <location>
        <begin position="24"/>
        <end position="96"/>
    </location>
</feature>
<dbReference type="InterPro" id="IPR023299">
    <property type="entry name" value="ATPase_P-typ_cyto_dom_N"/>
</dbReference>
<reference evidence="14" key="2">
    <citation type="submission" date="2004-08" db="EMBL/GenBank/DDBJ databases">
        <authorList>
            <person name="Putnam N."/>
            <person name="Detter J.C."/>
            <person name="Richardson P.M."/>
            <person name="Rokhsar D."/>
        </authorList>
    </citation>
    <scope>NUCLEOTIDE SEQUENCE</scope>
</reference>
<feature type="transmembrane region" description="Helical" evidence="12">
    <location>
        <begin position="280"/>
        <end position="305"/>
    </location>
</feature>
<feature type="transmembrane region" description="Helical" evidence="12">
    <location>
        <begin position="100"/>
        <end position="116"/>
    </location>
</feature>
<organism evidence="14">
    <name type="scientific">Uncultured archaeon GZfos26G2</name>
    <dbReference type="NCBI Taxonomy" id="3386331"/>
    <lineage>
        <taxon>Archaea</taxon>
        <taxon>Methanobacteriati</taxon>
        <taxon>Methanobacteriota</taxon>
        <taxon>Stenosarchaea group</taxon>
        <taxon>Methanomicrobia</taxon>
        <taxon>Candidatus Methanophagales</taxon>
        <taxon>Candidatus Methanophagaceae</taxon>
        <taxon>Candidatus Methanophaga</taxon>
    </lineage>
</organism>
<evidence type="ECO:0000256" key="12">
    <source>
        <dbReference type="SAM" id="Phobius"/>
    </source>
</evidence>
<evidence type="ECO:0000256" key="9">
    <source>
        <dbReference type="ARBA" id="ARBA00022967"/>
    </source>
</evidence>
<evidence type="ECO:0000256" key="7">
    <source>
        <dbReference type="ARBA" id="ARBA00022840"/>
    </source>
</evidence>
<dbReference type="FunFam" id="3.40.1110.10:FF:000005">
    <property type="entry name" value="Plasma membrane ATPase"/>
    <property type="match status" value="1"/>
</dbReference>
<keyword evidence="5" id="KW-0479">Metal-binding</keyword>
<dbReference type="GO" id="GO:0016020">
    <property type="term" value="C:membrane"/>
    <property type="evidence" value="ECO:0007669"/>
    <property type="project" value="UniProtKB-SubCell"/>
</dbReference>
<comment type="subcellular location">
    <subcellularLocation>
        <location evidence="1">Membrane</location>
        <topology evidence="1">Multi-pass membrane protein</topology>
    </subcellularLocation>
</comment>
<dbReference type="Pfam" id="PF00702">
    <property type="entry name" value="Hydrolase"/>
    <property type="match status" value="1"/>
</dbReference>
<evidence type="ECO:0000313" key="14">
    <source>
        <dbReference type="EMBL" id="AAU83970.1"/>
    </source>
</evidence>
<dbReference type="GO" id="GO:0120029">
    <property type="term" value="P:proton export across plasma membrane"/>
    <property type="evidence" value="ECO:0007669"/>
    <property type="project" value="InterPro"/>
</dbReference>
<dbReference type="FunFam" id="3.40.50.1000:FF:000211">
    <property type="entry name" value="Plasma membrane ATPase"/>
    <property type="match status" value="1"/>
</dbReference>
<dbReference type="PRINTS" id="PR00120">
    <property type="entry name" value="HATPASE"/>
</dbReference>
<dbReference type="InterPro" id="IPR044492">
    <property type="entry name" value="P_typ_ATPase_HD_dom"/>
</dbReference>
<feature type="transmembrane region" description="Helical" evidence="12">
    <location>
        <begin position="794"/>
        <end position="814"/>
    </location>
</feature>
<dbReference type="InterPro" id="IPR023298">
    <property type="entry name" value="ATPase_P-typ_TM_dom_sf"/>
</dbReference>
<evidence type="ECO:0000259" key="13">
    <source>
        <dbReference type="SMART" id="SM00831"/>
    </source>
</evidence>
<keyword evidence="10 12" id="KW-1133">Transmembrane helix</keyword>
<dbReference type="InterPro" id="IPR036412">
    <property type="entry name" value="HAD-like_sf"/>
</dbReference>
<keyword evidence="9" id="KW-1278">Translocase</keyword>
<dbReference type="SUPFAM" id="SSF81653">
    <property type="entry name" value="Calcium ATPase, transduction domain A"/>
    <property type="match status" value="1"/>
</dbReference>
<dbReference type="InterPro" id="IPR008250">
    <property type="entry name" value="ATPase_P-typ_transduc_dom_A_sf"/>
</dbReference>
<evidence type="ECO:0000256" key="3">
    <source>
        <dbReference type="ARBA" id="ARBA00022553"/>
    </source>
</evidence>
<dbReference type="Gene3D" id="1.20.1110.10">
    <property type="entry name" value="Calcium-transporting ATPase, transmembrane domain"/>
    <property type="match status" value="1"/>
</dbReference>
<dbReference type="GO" id="GO:0016887">
    <property type="term" value="F:ATP hydrolysis activity"/>
    <property type="evidence" value="ECO:0007669"/>
    <property type="project" value="InterPro"/>
</dbReference>